<feature type="compositionally biased region" description="Basic and acidic residues" evidence="9">
    <location>
        <begin position="10"/>
        <end position="22"/>
    </location>
</feature>
<feature type="short sequence motif" description="DGA/G" evidence="8">
    <location>
        <begin position="898"/>
        <end position="900"/>
    </location>
</feature>
<dbReference type="PROSITE" id="PS00518">
    <property type="entry name" value="ZF_RING_1"/>
    <property type="match status" value="1"/>
</dbReference>
<reference evidence="12" key="1">
    <citation type="journal article" date="2020" name="Stud. Mycol.">
        <title>101 Dothideomycetes genomes: a test case for predicting lifestyles and emergence of pathogens.</title>
        <authorList>
            <person name="Haridas S."/>
            <person name="Albert R."/>
            <person name="Binder M."/>
            <person name="Bloem J."/>
            <person name="Labutti K."/>
            <person name="Salamov A."/>
            <person name="Andreopoulos B."/>
            <person name="Baker S."/>
            <person name="Barry K."/>
            <person name="Bills G."/>
            <person name="Bluhm B."/>
            <person name="Cannon C."/>
            <person name="Castanera R."/>
            <person name="Culley D."/>
            <person name="Daum C."/>
            <person name="Ezra D."/>
            <person name="Gonzalez J."/>
            <person name="Henrissat B."/>
            <person name="Kuo A."/>
            <person name="Liang C."/>
            <person name="Lipzen A."/>
            <person name="Lutzoni F."/>
            <person name="Magnuson J."/>
            <person name="Mondo S."/>
            <person name="Nolan M."/>
            <person name="Ohm R."/>
            <person name="Pangilinan J."/>
            <person name="Park H.-J."/>
            <person name="Ramirez L."/>
            <person name="Alfaro M."/>
            <person name="Sun H."/>
            <person name="Tritt A."/>
            <person name="Yoshinaga Y."/>
            <person name="Zwiers L.-H."/>
            <person name="Turgeon B."/>
            <person name="Goodwin S."/>
            <person name="Spatafora J."/>
            <person name="Crous P."/>
            <person name="Grigoriev I."/>
        </authorList>
    </citation>
    <scope>NUCLEOTIDE SEQUENCE</scope>
    <source>
        <strain evidence="12">CBS 109.77</strain>
    </source>
</reference>
<keyword evidence="3 8" id="KW-0378">Hydrolase</keyword>
<dbReference type="SUPFAM" id="SSF52540">
    <property type="entry name" value="P-loop containing nucleoside triphosphate hydrolases"/>
    <property type="match status" value="1"/>
</dbReference>
<dbReference type="GO" id="GO:0046486">
    <property type="term" value="P:glycerolipid metabolic process"/>
    <property type="evidence" value="ECO:0007669"/>
    <property type="project" value="UniProtKB-ARBA"/>
</dbReference>
<dbReference type="GO" id="GO:0008270">
    <property type="term" value="F:zinc ion binding"/>
    <property type="evidence" value="ECO:0007669"/>
    <property type="project" value="UniProtKB-KW"/>
</dbReference>
<keyword evidence="13" id="KW-1185">Reference proteome</keyword>
<dbReference type="CDD" id="cd07199">
    <property type="entry name" value="Pat17_PNPLA8_PNPLA9_like"/>
    <property type="match status" value="1"/>
</dbReference>
<feature type="active site" description="Nucleophile" evidence="8">
    <location>
        <position position="742"/>
    </location>
</feature>
<feature type="domain" description="PNPLA" evidence="11">
    <location>
        <begin position="702"/>
        <end position="911"/>
    </location>
</feature>
<dbReference type="AlphaFoldDB" id="A0A6A6X8S9"/>
<evidence type="ECO:0000256" key="8">
    <source>
        <dbReference type="PROSITE-ProRule" id="PRU01161"/>
    </source>
</evidence>
<name>A0A6A6X8S9_9PLEO</name>
<evidence type="ECO:0000256" key="1">
    <source>
        <dbReference type="ARBA" id="ARBA00022723"/>
    </source>
</evidence>
<evidence type="ECO:0000256" key="9">
    <source>
        <dbReference type="SAM" id="MobiDB-lite"/>
    </source>
</evidence>
<keyword evidence="1" id="KW-0479">Metal-binding</keyword>
<evidence type="ECO:0000259" key="10">
    <source>
        <dbReference type="PROSITE" id="PS50089"/>
    </source>
</evidence>
<dbReference type="InterPro" id="IPR017907">
    <property type="entry name" value="Znf_RING_CS"/>
</dbReference>
<proteinExistence type="predicted"/>
<gene>
    <name evidence="12" type="ORF">K505DRAFT_362444</name>
</gene>
<feature type="active site" description="Proton acceptor" evidence="8">
    <location>
        <position position="898"/>
    </location>
</feature>
<accession>A0A6A6X8S9</accession>
<dbReference type="SUPFAM" id="SSF52151">
    <property type="entry name" value="FabD/lysophospholipase-like"/>
    <property type="match status" value="1"/>
</dbReference>
<dbReference type="GO" id="GO:0016042">
    <property type="term" value="P:lipid catabolic process"/>
    <property type="evidence" value="ECO:0007669"/>
    <property type="project" value="UniProtKB-UniRule"/>
</dbReference>
<dbReference type="Pfam" id="PF01734">
    <property type="entry name" value="Patatin"/>
    <property type="match status" value="1"/>
</dbReference>
<dbReference type="CDD" id="cd16449">
    <property type="entry name" value="RING-HC"/>
    <property type="match status" value="1"/>
</dbReference>
<dbReference type="PROSITE" id="PS50089">
    <property type="entry name" value="ZF_RING_2"/>
    <property type="match status" value="1"/>
</dbReference>
<evidence type="ECO:0000256" key="6">
    <source>
        <dbReference type="ARBA" id="ARBA00023098"/>
    </source>
</evidence>
<keyword evidence="4" id="KW-0862">Zinc</keyword>
<dbReference type="PANTHER" id="PTHR24185:SF1">
    <property type="entry name" value="CALCIUM-INDEPENDENT PHOSPHOLIPASE A2-GAMMA"/>
    <property type="match status" value="1"/>
</dbReference>
<feature type="domain" description="RING-type" evidence="10">
    <location>
        <begin position="636"/>
        <end position="678"/>
    </location>
</feature>
<keyword evidence="2 7" id="KW-0863">Zinc-finger</keyword>
<dbReference type="GO" id="GO:0019369">
    <property type="term" value="P:arachidonate metabolic process"/>
    <property type="evidence" value="ECO:0007669"/>
    <property type="project" value="TreeGrafter"/>
</dbReference>
<dbReference type="InterPro" id="IPR001841">
    <property type="entry name" value="Znf_RING"/>
</dbReference>
<feature type="short sequence motif" description="GXGXXG" evidence="8">
    <location>
        <begin position="706"/>
        <end position="711"/>
    </location>
</feature>
<protein>
    <submittedName>
        <fullName evidence="12">FabD/lysophospholipase-like protein</fullName>
    </submittedName>
</protein>
<dbReference type="OrthoDB" id="194358at2759"/>
<dbReference type="Proteomes" id="UP000799757">
    <property type="component" value="Unassembled WGS sequence"/>
</dbReference>
<evidence type="ECO:0000256" key="5">
    <source>
        <dbReference type="ARBA" id="ARBA00022963"/>
    </source>
</evidence>
<evidence type="ECO:0000256" key="7">
    <source>
        <dbReference type="PROSITE-ProRule" id="PRU00175"/>
    </source>
</evidence>
<dbReference type="InterPro" id="IPR016035">
    <property type="entry name" value="Acyl_Trfase/lysoPLipase"/>
</dbReference>
<dbReference type="GO" id="GO:0047499">
    <property type="term" value="F:calcium-independent phospholipase A2 activity"/>
    <property type="evidence" value="ECO:0007669"/>
    <property type="project" value="TreeGrafter"/>
</dbReference>
<dbReference type="PANTHER" id="PTHR24185">
    <property type="entry name" value="CALCIUM-INDEPENDENT PHOSPHOLIPASE A2-GAMMA"/>
    <property type="match status" value="1"/>
</dbReference>
<feature type="region of interest" description="Disordered" evidence="9">
    <location>
        <begin position="1"/>
        <end position="22"/>
    </location>
</feature>
<keyword evidence="6 8" id="KW-0443">Lipid metabolism</keyword>
<dbReference type="PROSITE" id="PS51635">
    <property type="entry name" value="PNPLA"/>
    <property type="match status" value="1"/>
</dbReference>
<evidence type="ECO:0000256" key="4">
    <source>
        <dbReference type="ARBA" id="ARBA00022833"/>
    </source>
</evidence>
<feature type="short sequence motif" description="GXSXG" evidence="8">
    <location>
        <begin position="740"/>
        <end position="744"/>
    </location>
</feature>
<dbReference type="EMBL" id="MU001949">
    <property type="protein sequence ID" value="KAF2792920.1"/>
    <property type="molecule type" value="Genomic_DNA"/>
</dbReference>
<sequence length="1144" mass="130011">MSSQASVAGKCEDRRCDKPGDPSRKVWYCKACASCLCGVCWDLSPIHSAPGASRHEKLAYLEYLICNRLERILNPPTSQDELEKLHDQDTNTTWFGIERYDDGRPFLQDFETFSHLIANCPRADQVKYPQLVSFVGETSAGKSTLVKMLIDYEESKNDPETISSFPSPVAGSAINDSIPTSADVHLYSDPATWGTERPILYADCEGLNAGERVPMGAHGKRIARLDNSRRLGLRVRPLEWANSDETKTRQYAVTQIYPRLLYTFSDVVVFVLDKPKIFEQAVLPKLFDWASGSLEASTNQGTLPHAVIALNFTDIHVNSNLWKVPNATQALLTANKHVLEPIIGVPKFQKLADKWRRKGKRIHTILDLIHCYYSSFQVVRLPDEKDLLLLSKQVSQLHTTISERCDVAYLSKKRARLLSSAEDFGFYIQQAFSHFSRNLHHPFDFKEYSFRRNPIPQNLGDHILRMAISIQSRHPQETGEWIFEKLGFMVASCFLYDCINYRKGQPQDLFGDYLPNFENALTEFCNMHWPCEFSNKKGRCVNVSKRHESKGHQNENGKVLAAGEYQANFTDKYKVTWMNSLKMRLAELQNDLKKLEEAGAELDDPLISIRQQHMENIVRFFFDVGGASKFTSHATCLCCLMRPPEHALQCGHVLCTNCVKSFGEVGKTTIDMRRCPLHPFETKWERPWKIRVKPDFAGIRVLSLDGGGIRGIVELEVLRQIQRKLGVAIPIAAFFDLIVGTSTGGILALALGVKQWPVGKCIDEFKRLCDQAFTPRELHGVWGAQHLATVHHGSIWRTTPLYKALRESLGTRFLFGGNQDSDTSYCARVAVTTSSDVAKKGVVIANYCRKGSQRNYEFLRPNDPHFEMEMWEAGAATSAAAPYFKPYLHEKTNTAYLDGAFHNNNPVKVGHLERQLLWTDVQNKPPDLFLSIGTSQDRRQVVKELAAREPTRKNHLPDDNTSHAAHVKASSKWRHFVGMVHVGKAAFNVLGDAINCERQWEEFLEISVAQKERSRYMRINPDIKRPPPQLDAKEEIEKLQADVARAVLSHGAELELEEVVFRLIASSFYFDKGKATRSRTGGTATVSGKLQCRFEKSSEWLKQLGYFFRKQQRADFQPYFDIWNGLQKQNKKKASWKGKCLELF</sequence>
<organism evidence="12 13">
    <name type="scientific">Melanomma pulvis-pyrius CBS 109.77</name>
    <dbReference type="NCBI Taxonomy" id="1314802"/>
    <lineage>
        <taxon>Eukaryota</taxon>
        <taxon>Fungi</taxon>
        <taxon>Dikarya</taxon>
        <taxon>Ascomycota</taxon>
        <taxon>Pezizomycotina</taxon>
        <taxon>Dothideomycetes</taxon>
        <taxon>Pleosporomycetidae</taxon>
        <taxon>Pleosporales</taxon>
        <taxon>Melanommataceae</taxon>
        <taxon>Melanomma</taxon>
    </lineage>
</organism>
<keyword evidence="5 8" id="KW-0442">Lipid degradation</keyword>
<evidence type="ECO:0000256" key="2">
    <source>
        <dbReference type="ARBA" id="ARBA00022771"/>
    </source>
</evidence>
<evidence type="ECO:0000313" key="13">
    <source>
        <dbReference type="Proteomes" id="UP000799757"/>
    </source>
</evidence>
<dbReference type="GO" id="GO:0016020">
    <property type="term" value="C:membrane"/>
    <property type="evidence" value="ECO:0007669"/>
    <property type="project" value="TreeGrafter"/>
</dbReference>
<evidence type="ECO:0000313" key="12">
    <source>
        <dbReference type="EMBL" id="KAF2792920.1"/>
    </source>
</evidence>
<evidence type="ECO:0000256" key="3">
    <source>
        <dbReference type="ARBA" id="ARBA00022801"/>
    </source>
</evidence>
<dbReference type="InterPro" id="IPR002641">
    <property type="entry name" value="PNPLA_dom"/>
</dbReference>
<evidence type="ECO:0000259" key="11">
    <source>
        <dbReference type="PROSITE" id="PS51635"/>
    </source>
</evidence>
<dbReference type="Gene3D" id="3.40.1090.10">
    <property type="entry name" value="Cytosolic phospholipase A2 catalytic domain"/>
    <property type="match status" value="1"/>
</dbReference>
<dbReference type="InterPro" id="IPR027417">
    <property type="entry name" value="P-loop_NTPase"/>
</dbReference>